<name>A0A6G1GT73_9PEZI</name>
<protein>
    <submittedName>
        <fullName evidence="2">Uncharacterized protein</fullName>
    </submittedName>
</protein>
<keyword evidence="3" id="KW-1185">Reference proteome</keyword>
<evidence type="ECO:0000313" key="2">
    <source>
        <dbReference type="EMBL" id="KAF1983948.1"/>
    </source>
</evidence>
<evidence type="ECO:0000313" key="3">
    <source>
        <dbReference type="Proteomes" id="UP000800041"/>
    </source>
</evidence>
<organism evidence="2 3">
    <name type="scientific">Aulographum hederae CBS 113979</name>
    <dbReference type="NCBI Taxonomy" id="1176131"/>
    <lineage>
        <taxon>Eukaryota</taxon>
        <taxon>Fungi</taxon>
        <taxon>Dikarya</taxon>
        <taxon>Ascomycota</taxon>
        <taxon>Pezizomycotina</taxon>
        <taxon>Dothideomycetes</taxon>
        <taxon>Pleosporomycetidae</taxon>
        <taxon>Aulographales</taxon>
        <taxon>Aulographaceae</taxon>
    </lineage>
</organism>
<sequence>MSTSRGPHSTQYCGRGTSPVPSTQYATPSLQSDALVGETVPAIIRVKDERCFEPDSGSQCPLTRKKPTGNQISCIPRPPSSLMTLSLPPPISLCPYIPPTTSTSSPTTIALPADQLATTATPNSNVAAPPVCFNPRPVLAPVSAKSNCTSILHAAPACRRALL</sequence>
<reference evidence="2" key="1">
    <citation type="journal article" date="2020" name="Stud. Mycol.">
        <title>101 Dothideomycetes genomes: a test case for predicting lifestyles and emergence of pathogens.</title>
        <authorList>
            <person name="Haridas S."/>
            <person name="Albert R."/>
            <person name="Binder M."/>
            <person name="Bloem J."/>
            <person name="Labutti K."/>
            <person name="Salamov A."/>
            <person name="Andreopoulos B."/>
            <person name="Baker S."/>
            <person name="Barry K."/>
            <person name="Bills G."/>
            <person name="Bluhm B."/>
            <person name="Cannon C."/>
            <person name="Castanera R."/>
            <person name="Culley D."/>
            <person name="Daum C."/>
            <person name="Ezra D."/>
            <person name="Gonzalez J."/>
            <person name="Henrissat B."/>
            <person name="Kuo A."/>
            <person name="Liang C."/>
            <person name="Lipzen A."/>
            <person name="Lutzoni F."/>
            <person name="Magnuson J."/>
            <person name="Mondo S."/>
            <person name="Nolan M."/>
            <person name="Ohm R."/>
            <person name="Pangilinan J."/>
            <person name="Park H.-J."/>
            <person name="Ramirez L."/>
            <person name="Alfaro M."/>
            <person name="Sun H."/>
            <person name="Tritt A."/>
            <person name="Yoshinaga Y."/>
            <person name="Zwiers L.-H."/>
            <person name="Turgeon B."/>
            <person name="Goodwin S."/>
            <person name="Spatafora J."/>
            <person name="Crous P."/>
            <person name="Grigoriev I."/>
        </authorList>
    </citation>
    <scope>NUCLEOTIDE SEQUENCE</scope>
    <source>
        <strain evidence="2">CBS 113979</strain>
    </source>
</reference>
<gene>
    <name evidence="2" type="ORF">K402DRAFT_423273</name>
</gene>
<dbReference type="EMBL" id="ML977171">
    <property type="protein sequence ID" value="KAF1983948.1"/>
    <property type="molecule type" value="Genomic_DNA"/>
</dbReference>
<evidence type="ECO:0000256" key="1">
    <source>
        <dbReference type="SAM" id="MobiDB-lite"/>
    </source>
</evidence>
<dbReference type="Proteomes" id="UP000800041">
    <property type="component" value="Unassembled WGS sequence"/>
</dbReference>
<proteinExistence type="predicted"/>
<dbReference type="AlphaFoldDB" id="A0A6G1GT73"/>
<accession>A0A6G1GT73</accession>
<feature type="compositionally biased region" description="Polar residues" evidence="1">
    <location>
        <begin position="1"/>
        <end position="12"/>
    </location>
</feature>
<feature type="region of interest" description="Disordered" evidence="1">
    <location>
        <begin position="1"/>
        <end position="26"/>
    </location>
</feature>